<feature type="region of interest" description="Disordered" evidence="1">
    <location>
        <begin position="26"/>
        <end position="68"/>
    </location>
</feature>
<comment type="caution">
    <text evidence="2">The sequence shown here is derived from an EMBL/GenBank/DDBJ whole genome shotgun (WGS) entry which is preliminary data.</text>
</comment>
<evidence type="ECO:0000256" key="1">
    <source>
        <dbReference type="SAM" id="MobiDB-lite"/>
    </source>
</evidence>
<evidence type="ECO:0008006" key="4">
    <source>
        <dbReference type="Google" id="ProtNLM"/>
    </source>
</evidence>
<protein>
    <recommendedName>
        <fullName evidence="4">Type IV secretion system coupling TraD/TrwB family protein</fullName>
    </recommendedName>
</protein>
<dbReference type="EMBL" id="BAABJP010000051">
    <property type="protein sequence ID" value="GAA5172559.1"/>
    <property type="molecule type" value="Genomic_DNA"/>
</dbReference>
<dbReference type="PANTHER" id="PTHR30121:SF11">
    <property type="entry name" value="AAA+ ATPASE DOMAIN-CONTAINING PROTEIN"/>
    <property type="match status" value="1"/>
</dbReference>
<keyword evidence="3" id="KW-1185">Reference proteome</keyword>
<dbReference type="RefSeq" id="WP_185065217.1">
    <property type="nucleotide sequence ID" value="NZ_BAABJP010000051.1"/>
</dbReference>
<feature type="compositionally biased region" description="Basic residues" evidence="1">
    <location>
        <begin position="481"/>
        <end position="494"/>
    </location>
</feature>
<feature type="compositionally biased region" description="Low complexity" evidence="1">
    <location>
        <begin position="495"/>
        <end position="513"/>
    </location>
</feature>
<dbReference type="InterPro" id="IPR051162">
    <property type="entry name" value="T4SS_component"/>
</dbReference>
<evidence type="ECO:0000313" key="3">
    <source>
        <dbReference type="Proteomes" id="UP001428817"/>
    </source>
</evidence>
<name>A0ABP9R7Q5_9PSEU</name>
<dbReference type="Gene3D" id="3.40.50.300">
    <property type="entry name" value="P-loop containing nucleotide triphosphate hydrolases"/>
    <property type="match status" value="2"/>
</dbReference>
<reference evidence="3" key="1">
    <citation type="journal article" date="2019" name="Int. J. Syst. Evol. Microbiol.">
        <title>The Global Catalogue of Microorganisms (GCM) 10K type strain sequencing project: providing services to taxonomists for standard genome sequencing and annotation.</title>
        <authorList>
            <consortium name="The Broad Institute Genomics Platform"/>
            <consortium name="The Broad Institute Genome Sequencing Center for Infectious Disease"/>
            <person name="Wu L."/>
            <person name="Ma J."/>
        </authorList>
    </citation>
    <scope>NUCLEOTIDE SEQUENCE [LARGE SCALE GENOMIC DNA]</scope>
    <source>
        <strain evidence="3">JCM 18303</strain>
    </source>
</reference>
<sequence length="537" mass="57301">MNPGTRADVSPGAGWSGLVRPYAPCPIPADPVRGRSESGGIGGDDGDGELPGHTTAGQRGAGGRGLLLTPPDHPARALPRVLGRANAGPPDLIALDSPDARYHFHVIGRTGVGKSTWLANYVLGEARAGRGVALIDCQGDLSRKVLDRLPAECGDRLVILDPAEQAAPPAYNPLAPDCDDPTGQAGEWAAEHLVGTFRALYAASWGARMEDFLRGACLTLVRRPDSTLADILALLTDAPFRRDVLDQYGTPEGLGTLWADFEALTPSARSNLCAPLVTRLRGVLSRRFARELLTPAESTLNLGQVLDGGVLVARLPKGEIGAETSRLISGLLISGLWGHTARRSSLDEDQRPDASILLDEAQNALSLPVDVDLALAESRGYRVSWVLAHQHGDQIPPKVAAAIAANARNKVIFSVEPDDARKLVRHVRPWLTEHDLSARPAWEICARTVAGGHDQQPYTLDALPLPAPIAGRADYLRARARARTGLPRRRRRAGQRPAGARSTEAAAASSTPPDTRRRRSRLATEPPAHDANPAQRA</sequence>
<dbReference type="PANTHER" id="PTHR30121">
    <property type="entry name" value="UNCHARACTERIZED PROTEIN YJGR-RELATED"/>
    <property type="match status" value="1"/>
</dbReference>
<proteinExistence type="predicted"/>
<dbReference type="InterPro" id="IPR027417">
    <property type="entry name" value="P-loop_NTPase"/>
</dbReference>
<gene>
    <name evidence="2" type="ORF">GCM10023321_72580</name>
</gene>
<accession>A0ABP9R7Q5</accession>
<dbReference type="Proteomes" id="UP001428817">
    <property type="component" value="Unassembled WGS sequence"/>
</dbReference>
<evidence type="ECO:0000313" key="2">
    <source>
        <dbReference type="EMBL" id="GAA5172559.1"/>
    </source>
</evidence>
<dbReference type="SUPFAM" id="SSF52540">
    <property type="entry name" value="P-loop containing nucleoside triphosphate hydrolases"/>
    <property type="match status" value="1"/>
</dbReference>
<feature type="region of interest" description="Disordered" evidence="1">
    <location>
        <begin position="481"/>
        <end position="537"/>
    </location>
</feature>
<organism evidence="2 3">
    <name type="scientific">Pseudonocardia eucalypti</name>
    <dbReference type="NCBI Taxonomy" id="648755"/>
    <lineage>
        <taxon>Bacteria</taxon>
        <taxon>Bacillati</taxon>
        <taxon>Actinomycetota</taxon>
        <taxon>Actinomycetes</taxon>
        <taxon>Pseudonocardiales</taxon>
        <taxon>Pseudonocardiaceae</taxon>
        <taxon>Pseudonocardia</taxon>
    </lineage>
</organism>